<gene>
    <name evidence="3" type="ORF">LzC2_33350</name>
</gene>
<dbReference type="InterPro" id="IPR041489">
    <property type="entry name" value="PDZ_6"/>
</dbReference>
<dbReference type="Pfam" id="PF17820">
    <property type="entry name" value="PDZ_6"/>
    <property type="match status" value="1"/>
</dbReference>
<dbReference type="InterPro" id="IPR001478">
    <property type="entry name" value="PDZ"/>
</dbReference>
<name>A0ABX1VGI0_9PLAN</name>
<accession>A0ABX1VGI0</accession>
<proteinExistence type="predicted"/>
<protein>
    <recommendedName>
        <fullName evidence="2">PDZ domain-containing protein</fullName>
    </recommendedName>
</protein>
<comment type="caution">
    <text evidence="3">The sequence shown here is derived from an EMBL/GenBank/DDBJ whole genome shotgun (WGS) entry which is preliminary data.</text>
</comment>
<evidence type="ECO:0000259" key="2">
    <source>
        <dbReference type="PROSITE" id="PS50106"/>
    </source>
</evidence>
<dbReference type="SMART" id="SM00228">
    <property type="entry name" value="PDZ"/>
    <property type="match status" value="1"/>
</dbReference>
<dbReference type="Gene3D" id="2.30.42.10">
    <property type="match status" value="1"/>
</dbReference>
<reference evidence="3 4" key="1">
    <citation type="journal article" date="2020" name="Syst. Appl. Microbiol.">
        <title>Alienimonas chondri sp. nov., a novel planctomycete isolated from the biofilm of the red alga Chondrus crispus.</title>
        <authorList>
            <person name="Vitorino I."/>
            <person name="Albuquerque L."/>
            <person name="Wiegand S."/>
            <person name="Kallscheuer N."/>
            <person name="da Costa M.S."/>
            <person name="Lobo-da-Cunha A."/>
            <person name="Jogler C."/>
            <person name="Lage O.M."/>
        </authorList>
    </citation>
    <scope>NUCLEOTIDE SEQUENCE [LARGE SCALE GENOMIC DNA]</scope>
    <source>
        <strain evidence="3 4">LzC2</strain>
    </source>
</reference>
<dbReference type="EMBL" id="WTPX01000132">
    <property type="protein sequence ID" value="NNJ27234.1"/>
    <property type="molecule type" value="Genomic_DNA"/>
</dbReference>
<dbReference type="InterPro" id="IPR036034">
    <property type="entry name" value="PDZ_sf"/>
</dbReference>
<keyword evidence="4" id="KW-1185">Reference proteome</keyword>
<dbReference type="Proteomes" id="UP000609651">
    <property type="component" value="Unassembled WGS sequence"/>
</dbReference>
<evidence type="ECO:0000313" key="4">
    <source>
        <dbReference type="Proteomes" id="UP000609651"/>
    </source>
</evidence>
<feature type="domain" description="PDZ" evidence="2">
    <location>
        <begin position="253"/>
        <end position="306"/>
    </location>
</feature>
<sequence length="430" mass="45412">MLTLSPALAAALLLGFVPDEPIAAQDATIDASEPAARAPLVAPRPARRVVTEEQIAAAIEDLAADDWATREAASRLLENAPAAVPALRDAAHDDDVERRTRAVAALSEGLRLSVRRRDTSAAVEFMQGLLALRNGVEVEGEDGAEPAPADAANLAKVSLDLFPTTLTTVAIAEIRRHGAAVARTDLFNPRFGPAFGGRVQPQWSIALDDRWTGGEAGLRHLRSIANLSQVHLTDDCPIPENARADLLAKKYGNFEVERRGKAFLGVSFGTAGAGGCRVDRVTAGGPAALAGLQPGDVIVQFGETPINTPTALLDAIREEGVVGEASDVTLLRFGEKDAIVVPVTLARWPDRPLTDPEPAPRFPFRPQPMPNFMPPRPPAADDEAPTPAPPQAEPMEEGDDLPSVPPFGPDVPAERIPGNGDPADLGDTED</sequence>
<feature type="compositionally biased region" description="Pro residues" evidence="1">
    <location>
        <begin position="355"/>
        <end position="378"/>
    </location>
</feature>
<dbReference type="PROSITE" id="PS50106">
    <property type="entry name" value="PDZ"/>
    <property type="match status" value="1"/>
</dbReference>
<feature type="region of interest" description="Disordered" evidence="1">
    <location>
        <begin position="349"/>
        <end position="430"/>
    </location>
</feature>
<dbReference type="SUPFAM" id="SSF50156">
    <property type="entry name" value="PDZ domain-like"/>
    <property type="match status" value="1"/>
</dbReference>
<organism evidence="3 4">
    <name type="scientific">Alienimonas chondri</name>
    <dbReference type="NCBI Taxonomy" id="2681879"/>
    <lineage>
        <taxon>Bacteria</taxon>
        <taxon>Pseudomonadati</taxon>
        <taxon>Planctomycetota</taxon>
        <taxon>Planctomycetia</taxon>
        <taxon>Planctomycetales</taxon>
        <taxon>Planctomycetaceae</taxon>
        <taxon>Alienimonas</taxon>
    </lineage>
</organism>
<evidence type="ECO:0000313" key="3">
    <source>
        <dbReference type="EMBL" id="NNJ27234.1"/>
    </source>
</evidence>
<evidence type="ECO:0000256" key="1">
    <source>
        <dbReference type="SAM" id="MobiDB-lite"/>
    </source>
</evidence>
<dbReference type="RefSeq" id="WP_171189065.1">
    <property type="nucleotide sequence ID" value="NZ_WTPX01000132.1"/>
</dbReference>